<dbReference type="GO" id="GO:0051301">
    <property type="term" value="P:cell division"/>
    <property type="evidence" value="ECO:0007669"/>
    <property type="project" value="UniProtKB-KW"/>
</dbReference>
<keyword evidence="5" id="KW-0378">Hydrolase</keyword>
<evidence type="ECO:0000259" key="9">
    <source>
        <dbReference type="PROSITE" id="PS51194"/>
    </source>
</evidence>
<dbReference type="GO" id="GO:0016787">
    <property type="term" value="F:hydrolase activity"/>
    <property type="evidence" value="ECO:0007669"/>
    <property type="project" value="UniProtKB-KW"/>
</dbReference>
<dbReference type="AlphaFoldDB" id="A0A0D8XF62"/>
<dbReference type="PROSITE" id="PS51194">
    <property type="entry name" value="HELICASE_CTER"/>
    <property type="match status" value="1"/>
</dbReference>
<evidence type="ECO:0000256" key="6">
    <source>
        <dbReference type="ARBA" id="ARBA00023306"/>
    </source>
</evidence>
<evidence type="ECO:0000256" key="1">
    <source>
        <dbReference type="ARBA" id="ARBA00011467"/>
    </source>
</evidence>
<dbReference type="OrthoDB" id="448448at2759"/>
<dbReference type="InterPro" id="IPR027417">
    <property type="entry name" value="P-loop_NTPase"/>
</dbReference>
<dbReference type="Gene3D" id="3.40.50.300">
    <property type="entry name" value="P-loop containing nucleotide triphosphate hydrolases"/>
    <property type="match status" value="1"/>
</dbReference>
<comment type="function">
    <text evidence="7">Involved in mitotic DNA repair and meiotic recombination. Functions in the recombinational DNA repair pathway. Essential for interhomolog gene conversion (GC), but may have a less important role in intersister GC than spn-A/Rad51. In the presence of DNA, spn-A/Rad51 enhances the ATPase activity of okr/Rad54.</text>
</comment>
<keyword evidence="10" id="KW-0547">Nucleotide-binding</keyword>
<accession>A0A0D8XF62</accession>
<organism evidence="10 11">
    <name type="scientific">Dictyocaulus viviparus</name>
    <name type="common">Bovine lungworm</name>
    <dbReference type="NCBI Taxonomy" id="29172"/>
    <lineage>
        <taxon>Eukaryota</taxon>
        <taxon>Metazoa</taxon>
        <taxon>Ecdysozoa</taxon>
        <taxon>Nematoda</taxon>
        <taxon>Chromadorea</taxon>
        <taxon>Rhabditida</taxon>
        <taxon>Rhabditina</taxon>
        <taxon>Rhabditomorpha</taxon>
        <taxon>Strongyloidea</taxon>
        <taxon>Metastrongylidae</taxon>
        <taxon>Dictyocaulus</taxon>
    </lineage>
</organism>
<dbReference type="Proteomes" id="UP000053766">
    <property type="component" value="Unassembled WGS sequence"/>
</dbReference>
<evidence type="ECO:0000256" key="3">
    <source>
        <dbReference type="ARBA" id="ARBA00022618"/>
    </source>
</evidence>
<dbReference type="GO" id="GO:0004386">
    <property type="term" value="F:helicase activity"/>
    <property type="evidence" value="ECO:0007669"/>
    <property type="project" value="UniProtKB-KW"/>
</dbReference>
<dbReference type="GO" id="GO:0007131">
    <property type="term" value="P:reciprocal meiotic recombination"/>
    <property type="evidence" value="ECO:0007669"/>
    <property type="project" value="TreeGrafter"/>
</dbReference>
<dbReference type="PANTHER" id="PTHR45629">
    <property type="entry name" value="SNF2/RAD54 FAMILY MEMBER"/>
    <property type="match status" value="1"/>
</dbReference>
<keyword evidence="11" id="KW-1185">Reference proteome</keyword>
<evidence type="ECO:0000313" key="10">
    <source>
        <dbReference type="EMBL" id="KJH42382.1"/>
    </source>
</evidence>
<gene>
    <name evidence="10" type="ORF">DICVIV_11625</name>
</gene>
<keyword evidence="10" id="KW-0347">Helicase</keyword>
<dbReference type="InterPro" id="IPR049730">
    <property type="entry name" value="SNF2/RAD54-like_C"/>
</dbReference>
<dbReference type="GO" id="GO:0015616">
    <property type="term" value="F:DNA translocase activity"/>
    <property type="evidence" value="ECO:0007669"/>
    <property type="project" value="TreeGrafter"/>
</dbReference>
<sequence length="230" mass="26099">MMACFYRNKECVVVVSNFTKTLDMLSSLCHSLGLRVMRLDGQTPLSTRRKIVEQFNESREPENVLLLSTKAGGLGLNLIGASRLILFDLNWNPAVDMQAMARIWRHGQEKTCHIYRLVTAGTIDEKILQRQLKKTGLTSIINPNERHVEATFLNDELNSIFTVTEAQCETHDVLGCQCDGRGSLTHETDHDTAIGKNILVCISYVSNHEVYSMNRHNNKLRRRKRVLDSA</sequence>
<feature type="domain" description="Helicase C-terminal" evidence="9">
    <location>
        <begin position="1"/>
        <end position="149"/>
    </location>
</feature>
<evidence type="ECO:0000256" key="2">
    <source>
        <dbReference type="ARBA" id="ARBA00015341"/>
    </source>
</evidence>
<name>A0A0D8XF62_DICVI</name>
<dbReference type="SUPFAM" id="SSF52540">
    <property type="entry name" value="P-loop containing nucleoside triphosphate hydrolases"/>
    <property type="match status" value="1"/>
</dbReference>
<reference evidence="10 11" key="1">
    <citation type="submission" date="2013-11" db="EMBL/GenBank/DDBJ databases">
        <title>Draft genome of the bovine lungworm Dictyocaulus viviparus.</title>
        <authorList>
            <person name="Mitreva M."/>
        </authorList>
    </citation>
    <scope>NUCLEOTIDE SEQUENCE [LARGE SCALE GENOMIC DNA]</scope>
    <source>
        <strain evidence="10 11">HannoverDv2000</strain>
    </source>
</reference>
<keyword evidence="4" id="KW-0498">Mitosis</keyword>
<evidence type="ECO:0000256" key="4">
    <source>
        <dbReference type="ARBA" id="ARBA00022776"/>
    </source>
</evidence>
<dbReference type="InterPro" id="IPR001650">
    <property type="entry name" value="Helicase_C-like"/>
</dbReference>
<keyword evidence="6" id="KW-0131">Cell cycle</keyword>
<dbReference type="GO" id="GO:0005634">
    <property type="term" value="C:nucleus"/>
    <property type="evidence" value="ECO:0007669"/>
    <property type="project" value="TreeGrafter"/>
</dbReference>
<comment type="subunit">
    <text evidence="1">Interacts (via N-terminus) with spn-A/Rad51.</text>
</comment>
<proteinExistence type="predicted"/>
<evidence type="ECO:0000313" key="11">
    <source>
        <dbReference type="Proteomes" id="UP000053766"/>
    </source>
</evidence>
<dbReference type="CDD" id="cd18793">
    <property type="entry name" value="SF2_C_SNF"/>
    <property type="match status" value="1"/>
</dbReference>
<keyword evidence="10" id="KW-0067">ATP-binding</keyword>
<keyword evidence="3" id="KW-0132">Cell division</keyword>
<dbReference type="EMBL" id="KN716672">
    <property type="protein sequence ID" value="KJH42382.1"/>
    <property type="molecule type" value="Genomic_DNA"/>
</dbReference>
<dbReference type="STRING" id="29172.A0A0D8XF62"/>
<evidence type="ECO:0000256" key="5">
    <source>
        <dbReference type="ARBA" id="ARBA00022801"/>
    </source>
</evidence>
<dbReference type="InterPro" id="IPR050496">
    <property type="entry name" value="SNF2_RAD54_helicase_repair"/>
</dbReference>
<evidence type="ECO:0000256" key="8">
    <source>
        <dbReference type="ARBA" id="ARBA00029956"/>
    </source>
</evidence>
<protein>
    <recommendedName>
        <fullName evidence="2">DNA repair and recombination protein RAD54-like</fullName>
    </recommendedName>
    <alternativeName>
        <fullName evidence="8">Protein okra</fullName>
    </alternativeName>
</protein>
<reference evidence="11" key="2">
    <citation type="journal article" date="2016" name="Sci. Rep.">
        <title>Dictyocaulus viviparus genome, variome and transcriptome elucidate lungworm biology and support future intervention.</title>
        <authorList>
            <person name="McNulty S.N."/>
            <person name="Strube C."/>
            <person name="Rosa B.A."/>
            <person name="Martin J.C."/>
            <person name="Tyagi R."/>
            <person name="Choi Y.J."/>
            <person name="Wang Q."/>
            <person name="Hallsworth Pepin K."/>
            <person name="Zhang X."/>
            <person name="Ozersky P."/>
            <person name="Wilson R.K."/>
            <person name="Sternberg P.W."/>
            <person name="Gasser R.B."/>
            <person name="Mitreva M."/>
        </authorList>
    </citation>
    <scope>NUCLEOTIDE SEQUENCE [LARGE SCALE GENOMIC DNA]</scope>
    <source>
        <strain evidence="11">HannoverDv2000</strain>
    </source>
</reference>
<dbReference type="GO" id="GO:0000724">
    <property type="term" value="P:double-strand break repair via homologous recombination"/>
    <property type="evidence" value="ECO:0007669"/>
    <property type="project" value="TreeGrafter"/>
</dbReference>
<dbReference type="SMART" id="SM00490">
    <property type="entry name" value="HELICc"/>
    <property type="match status" value="1"/>
</dbReference>
<dbReference type="PANTHER" id="PTHR45629:SF7">
    <property type="entry name" value="DNA EXCISION REPAIR PROTEIN ERCC-6-RELATED"/>
    <property type="match status" value="1"/>
</dbReference>
<evidence type="ECO:0000256" key="7">
    <source>
        <dbReference type="ARBA" id="ARBA00024776"/>
    </source>
</evidence>
<dbReference type="Pfam" id="PF00271">
    <property type="entry name" value="Helicase_C"/>
    <property type="match status" value="1"/>
</dbReference>